<dbReference type="PANTHER" id="PTHR35394">
    <property type="entry name" value="DUF3176 DOMAIN-CONTAINING PROTEIN"/>
    <property type="match status" value="1"/>
</dbReference>
<dbReference type="GeneID" id="63705790"/>
<reference evidence="2 3" key="1">
    <citation type="journal article" date="2016" name="BMC Genomics">
        <title>Genome sequencing and secondary metabolism of the postharvest pathogen Penicillium griseofulvum.</title>
        <authorList>
            <person name="Banani H."/>
            <person name="Marcet-Houben M."/>
            <person name="Ballester A.R."/>
            <person name="Abbruscato P."/>
            <person name="Gonzalez-Candelas L."/>
            <person name="Gabaldon T."/>
            <person name="Spadaro D."/>
        </authorList>
    </citation>
    <scope>NUCLEOTIDE SEQUENCE [LARGE SCALE GENOMIC DNA]</scope>
    <source>
        <strain evidence="2 3">PG3</strain>
    </source>
</reference>
<dbReference type="EMBL" id="LHQR01000065">
    <property type="protein sequence ID" value="KXG48907.1"/>
    <property type="molecule type" value="Genomic_DNA"/>
</dbReference>
<dbReference type="OrthoDB" id="5242705at2759"/>
<accession>A0A135LIV4</accession>
<keyword evidence="1" id="KW-0472">Membrane</keyword>
<dbReference type="Proteomes" id="UP000070168">
    <property type="component" value="Unassembled WGS sequence"/>
</dbReference>
<dbReference type="PANTHER" id="PTHR35394:SF5">
    <property type="entry name" value="DUF3176 DOMAIN-CONTAINING PROTEIN"/>
    <property type="match status" value="1"/>
</dbReference>
<evidence type="ECO:0000256" key="1">
    <source>
        <dbReference type="SAM" id="Phobius"/>
    </source>
</evidence>
<feature type="transmembrane region" description="Helical" evidence="1">
    <location>
        <begin position="115"/>
        <end position="135"/>
    </location>
</feature>
<evidence type="ECO:0000313" key="3">
    <source>
        <dbReference type="Proteomes" id="UP000070168"/>
    </source>
</evidence>
<keyword evidence="1" id="KW-0812">Transmembrane</keyword>
<name>A0A135LIV4_PENPA</name>
<organism evidence="2 3">
    <name type="scientific">Penicillium patulum</name>
    <name type="common">Penicillium griseofulvum</name>
    <dbReference type="NCBI Taxonomy" id="5078"/>
    <lineage>
        <taxon>Eukaryota</taxon>
        <taxon>Fungi</taxon>
        <taxon>Dikarya</taxon>
        <taxon>Ascomycota</taxon>
        <taxon>Pezizomycotina</taxon>
        <taxon>Eurotiomycetes</taxon>
        <taxon>Eurotiomycetidae</taxon>
        <taxon>Eurotiales</taxon>
        <taxon>Aspergillaceae</taxon>
        <taxon>Penicillium</taxon>
    </lineage>
</organism>
<dbReference type="STRING" id="5078.A0A135LIV4"/>
<sequence>MVERSHSSSVSSVHSHGLFVESENNLNGNRQSTTPLIDAIPDSAYEPSAEATANEKEGKEATKDTFDTSISDWFIWEVLAIVASLLLLIAIIVVLSQFDGHPQPTWKYISLNSLISWLSTISKGCVLFAISEALGQLKWVWFTQKARSLPDLETFDRASRGFYGSAELIWSLRARHFAVLGSVAVILALAFDPFAQNLVHYYPNLVTDVSQIATVSSSFYYDEVGLSFQSNAAWYVDPIFKANVYSSLLNSDPKKPWSIPQYSCSTGNCTWDPISALELSASCTNITDQLKFSCHDGPEFIAKYGAPNCSVNLLGSNTSASFVPNSWDGSPISVAAVKPSQSLVYKNIHHYVTQMIAPDGLLLAGPFKPGVTPWQAMECALIPIVRSFRITVTNGTYREETLDTWTNGTTNSRGGYYLYPPWGPEMGMKHNQSFGLSVPTMKSMDGFFKSIFTGNAKLSPPNVEFNSYGGSYAGTDIIQAILYAKITGCTATTADKLRCVMENVAAAASKTFRDSVANGNGAGGNGTISGRANSSATYIAVHWQWIALPAVVWLLGLTTLVGTIWKSRRGSVPKWKNDLIPLLFLYKNGQDGGVLDSSLNVRLYKCDDKMVLGG</sequence>
<feature type="transmembrane region" description="Helical" evidence="1">
    <location>
        <begin position="73"/>
        <end position="95"/>
    </location>
</feature>
<dbReference type="AlphaFoldDB" id="A0A135LIV4"/>
<keyword evidence="1" id="KW-1133">Transmembrane helix</keyword>
<evidence type="ECO:0000313" key="2">
    <source>
        <dbReference type="EMBL" id="KXG48907.1"/>
    </source>
</evidence>
<dbReference type="Pfam" id="PF11374">
    <property type="entry name" value="DUF3176"/>
    <property type="match status" value="1"/>
</dbReference>
<gene>
    <name evidence="2" type="ORF">PGRI_027770</name>
</gene>
<dbReference type="RefSeq" id="XP_040647443.1">
    <property type="nucleotide sequence ID" value="XM_040790490.1"/>
</dbReference>
<dbReference type="OMA" id="DWYVWEV"/>
<proteinExistence type="predicted"/>
<comment type="caution">
    <text evidence="2">The sequence shown here is derived from an EMBL/GenBank/DDBJ whole genome shotgun (WGS) entry which is preliminary data.</text>
</comment>
<feature type="transmembrane region" description="Helical" evidence="1">
    <location>
        <begin position="543"/>
        <end position="565"/>
    </location>
</feature>
<protein>
    <submittedName>
        <fullName evidence="2">Uncharacterized protein</fullName>
    </submittedName>
</protein>
<dbReference type="InterPro" id="IPR021514">
    <property type="entry name" value="DUF3176"/>
</dbReference>
<keyword evidence="3" id="KW-1185">Reference proteome</keyword>